<dbReference type="RefSeq" id="WP_227589019.1">
    <property type="nucleotide sequence ID" value="NZ_JAJEQQ010000023.1"/>
</dbReference>
<evidence type="ECO:0000313" key="3">
    <source>
        <dbReference type="Proteomes" id="UP001198612"/>
    </source>
</evidence>
<organism evidence="2 3">
    <name type="scientific">Blautia fusiformis</name>
    <dbReference type="NCBI Taxonomy" id="2881264"/>
    <lineage>
        <taxon>Bacteria</taxon>
        <taxon>Bacillati</taxon>
        <taxon>Bacillota</taxon>
        <taxon>Clostridia</taxon>
        <taxon>Lachnospirales</taxon>
        <taxon>Lachnospiraceae</taxon>
        <taxon>Blautia</taxon>
    </lineage>
</organism>
<feature type="domain" description="DUF4325" evidence="1">
    <location>
        <begin position="21"/>
        <end position="78"/>
    </location>
</feature>
<evidence type="ECO:0000259" key="1">
    <source>
        <dbReference type="Pfam" id="PF14213"/>
    </source>
</evidence>
<dbReference type="Pfam" id="PF14213">
    <property type="entry name" value="DUF4325"/>
    <property type="match status" value="1"/>
</dbReference>
<sequence length="113" mass="12739">MERIINVSNVLDSPSALTQEQGKKVYELISEAIRANDKVFLDFDGIESMISPFLNNAIGKLYGEFSSDTIQKSLDLVNFPREKNSTLIIVVQNAKKYYADKEKYNSTLKDVIG</sequence>
<comment type="caution">
    <text evidence="2">The sequence shown here is derived from an EMBL/GenBank/DDBJ whole genome shotgun (WGS) entry which is preliminary data.</text>
</comment>
<dbReference type="InterPro" id="IPR025474">
    <property type="entry name" value="DUF4325"/>
</dbReference>
<dbReference type="Proteomes" id="UP001198612">
    <property type="component" value="Unassembled WGS sequence"/>
</dbReference>
<dbReference type="AlphaFoldDB" id="A0AAW4WBQ0"/>
<name>A0AAW4WBQ0_9FIRM</name>
<reference evidence="2 3" key="1">
    <citation type="submission" date="2021-10" db="EMBL/GenBank/DDBJ databases">
        <title>Anaerobic single-cell dispensing facilitates the cultivation of human gut bacteria.</title>
        <authorList>
            <person name="Afrizal A."/>
        </authorList>
    </citation>
    <scope>NUCLEOTIDE SEQUENCE [LARGE SCALE GENOMIC DNA]</scope>
    <source>
        <strain evidence="2 3">CLA-AA-H217</strain>
    </source>
</reference>
<dbReference type="EMBL" id="JAJEQQ010000023">
    <property type="protein sequence ID" value="MCC2228758.1"/>
    <property type="molecule type" value="Genomic_DNA"/>
</dbReference>
<gene>
    <name evidence="2" type="ORF">LKD40_13245</name>
</gene>
<proteinExistence type="predicted"/>
<protein>
    <submittedName>
        <fullName evidence="2">STAS-like domain-containing protein</fullName>
    </submittedName>
</protein>
<keyword evidence="3" id="KW-1185">Reference proteome</keyword>
<accession>A0AAW4WBQ0</accession>
<evidence type="ECO:0000313" key="2">
    <source>
        <dbReference type="EMBL" id="MCC2228758.1"/>
    </source>
</evidence>